<reference evidence="12" key="1">
    <citation type="submission" date="2020-09" db="EMBL/GenBank/DDBJ databases">
        <authorList>
            <person name="Kim M.K."/>
        </authorList>
    </citation>
    <scope>NUCLEOTIDE SEQUENCE</scope>
    <source>
        <strain evidence="12">BT702</strain>
    </source>
</reference>
<dbReference type="EMBL" id="JACWZY010000001">
    <property type="protein sequence ID" value="MBD2699077.1"/>
    <property type="molecule type" value="Genomic_DNA"/>
</dbReference>
<keyword evidence="6" id="KW-0479">Metal-binding</keyword>
<dbReference type="InterPro" id="IPR001842">
    <property type="entry name" value="Peptidase_M36"/>
</dbReference>
<evidence type="ECO:0000256" key="6">
    <source>
        <dbReference type="ARBA" id="ARBA00022723"/>
    </source>
</evidence>
<accession>A0A926XWI5</accession>
<evidence type="ECO:0000256" key="10">
    <source>
        <dbReference type="ARBA" id="ARBA00023145"/>
    </source>
</evidence>
<keyword evidence="9" id="KW-0482">Metalloprotease</keyword>
<dbReference type="InterPro" id="IPR045828">
    <property type="entry name" value="PKD_Bacteroidetes"/>
</dbReference>
<dbReference type="RefSeq" id="WP_190884942.1">
    <property type="nucleotide sequence ID" value="NZ_JACWZY010000001.1"/>
</dbReference>
<organism evidence="12 13">
    <name type="scientific">Spirosoma profusum</name>
    <dbReference type="NCBI Taxonomy" id="2771354"/>
    <lineage>
        <taxon>Bacteria</taxon>
        <taxon>Pseudomonadati</taxon>
        <taxon>Bacteroidota</taxon>
        <taxon>Cytophagia</taxon>
        <taxon>Cytophagales</taxon>
        <taxon>Cytophagaceae</taxon>
        <taxon>Spirosoma</taxon>
    </lineage>
</organism>
<comment type="cofactor">
    <cofactor evidence="1">
        <name>Zn(2+)</name>
        <dbReference type="ChEBI" id="CHEBI:29105"/>
    </cofactor>
</comment>
<keyword evidence="13" id="KW-1185">Reference proteome</keyword>
<keyword evidence="10" id="KW-0865">Zymogen</keyword>
<comment type="similarity">
    <text evidence="3">Belongs to the peptidase M36 family.</text>
</comment>
<dbReference type="PANTHER" id="PTHR33478">
    <property type="entry name" value="EXTRACELLULAR METALLOPROTEINASE MEP"/>
    <property type="match status" value="1"/>
</dbReference>
<evidence type="ECO:0000256" key="1">
    <source>
        <dbReference type="ARBA" id="ARBA00001947"/>
    </source>
</evidence>
<evidence type="ECO:0000256" key="7">
    <source>
        <dbReference type="ARBA" id="ARBA00022801"/>
    </source>
</evidence>
<evidence type="ECO:0000256" key="8">
    <source>
        <dbReference type="ARBA" id="ARBA00022833"/>
    </source>
</evidence>
<dbReference type="PRINTS" id="PR00999">
    <property type="entry name" value="FUNGALYSIN"/>
</dbReference>
<evidence type="ECO:0000259" key="11">
    <source>
        <dbReference type="Pfam" id="PF19406"/>
    </source>
</evidence>
<evidence type="ECO:0000256" key="4">
    <source>
        <dbReference type="ARBA" id="ARBA00022525"/>
    </source>
</evidence>
<dbReference type="Gene3D" id="1.10.390.10">
    <property type="entry name" value="Neutral Protease Domain 2"/>
    <property type="match status" value="1"/>
</dbReference>
<dbReference type="Proteomes" id="UP000598820">
    <property type="component" value="Unassembled WGS sequence"/>
</dbReference>
<keyword evidence="4" id="KW-0964">Secreted</keyword>
<evidence type="ECO:0000256" key="5">
    <source>
        <dbReference type="ARBA" id="ARBA00022670"/>
    </source>
</evidence>
<keyword evidence="7" id="KW-0378">Hydrolase</keyword>
<evidence type="ECO:0000256" key="9">
    <source>
        <dbReference type="ARBA" id="ARBA00023049"/>
    </source>
</evidence>
<dbReference type="GO" id="GO:0005615">
    <property type="term" value="C:extracellular space"/>
    <property type="evidence" value="ECO:0007669"/>
    <property type="project" value="InterPro"/>
</dbReference>
<dbReference type="GO" id="GO:0006508">
    <property type="term" value="P:proteolysis"/>
    <property type="evidence" value="ECO:0007669"/>
    <property type="project" value="UniProtKB-KW"/>
</dbReference>
<keyword evidence="5" id="KW-0645">Protease</keyword>
<comment type="caution">
    <text evidence="12">The sequence shown here is derived from an EMBL/GenBank/DDBJ whole genome shotgun (WGS) entry which is preliminary data.</text>
</comment>
<name>A0A926XWI5_9BACT</name>
<dbReference type="PANTHER" id="PTHR33478:SF1">
    <property type="entry name" value="EXTRACELLULAR METALLOPROTEINASE MEP"/>
    <property type="match status" value="1"/>
</dbReference>
<dbReference type="SUPFAM" id="SSF55486">
    <property type="entry name" value="Metalloproteases ('zincins'), catalytic domain"/>
    <property type="match status" value="1"/>
</dbReference>
<protein>
    <submittedName>
        <fullName evidence="12">M36 family metallopeptidase</fullName>
    </submittedName>
</protein>
<keyword evidence="8" id="KW-0862">Zinc</keyword>
<evidence type="ECO:0000256" key="3">
    <source>
        <dbReference type="ARBA" id="ARBA00006006"/>
    </source>
</evidence>
<evidence type="ECO:0000256" key="2">
    <source>
        <dbReference type="ARBA" id="ARBA00004613"/>
    </source>
</evidence>
<comment type="subcellular location">
    <subcellularLocation>
        <location evidence="2">Secreted</location>
    </subcellularLocation>
</comment>
<dbReference type="CDD" id="cd09596">
    <property type="entry name" value="M36"/>
    <property type="match status" value="1"/>
</dbReference>
<evidence type="ECO:0000313" key="12">
    <source>
        <dbReference type="EMBL" id="MBD2699077.1"/>
    </source>
</evidence>
<gene>
    <name evidence="12" type="ORF">IC229_00395</name>
</gene>
<feature type="domain" description="PKD-like" evidence="11">
    <location>
        <begin position="689"/>
        <end position="770"/>
    </location>
</feature>
<dbReference type="Pfam" id="PF19406">
    <property type="entry name" value="PKD_5"/>
    <property type="match status" value="1"/>
</dbReference>
<dbReference type="Pfam" id="PF02128">
    <property type="entry name" value="Peptidase_M36"/>
    <property type="match status" value="1"/>
</dbReference>
<evidence type="ECO:0000313" key="13">
    <source>
        <dbReference type="Proteomes" id="UP000598820"/>
    </source>
</evidence>
<proteinExistence type="inferred from homology"/>
<sequence>MEHNYKKVASYFLAEILLLFLLVSGGRTALAQTEVETARQYVAANLTQQKLVPVDIDGLRLSSAYLSPTTGWYHVYFNQTYQSIDVYNRMMNVVLVDKQASYLNHNFIAGIESITKKGNIKGAISPLTALQKAVANVGLATTNLAPIQSLSAVKSASGVLTRSVYALPELSDEKIDVKLFWLPVEPDSIDKKSVRELALSWQVHFLTKDGRNGWNIHVDATSGEILRKTDAVRNCSFDSPNHLKVSHECVGAPSIDAAQYFGVQKKAFAGNSYTVFDYPLESPNHGSRTESISPYTRFVPTGTGPGATNGWHYDGVTSYSITRGNNVWAQEDANGNDGTGASPSSATLDFNFPYTKGLNTAAGNRDAAITNLFYWNNLVHDVLWKYGFDEPSGNFQKSNMGRGGLGNDYVIADAQDGWDINNAFFYTPADGTPGRMEMFLFSNANGYQPDADFDNGVISHEYGHGWSIRLTGGPANSDCLQNAEQGGEGWSDYLALMLTTNWASLSANVASANIPRNIATYVSGQSTTGGGIRPYRYSYDMAKVNSGATYTKVNGMSFGDWHKIGNLWAIMLWDMTWEIILQDKYIEPYIYTTPSNVSAMRGNIAALKLVTEGLRLQTCNPSFVQARDAILQADQMLFAGRYRCAISRAFSRRGLGANASTGATSGDYTVTEDFTPINGPRLSSTMLITTCTSASFAYQATSGTSGTTFQWSREAVSGISNSSATGNSARINETLINTTVRPVIVPYYISMTSAGCTSVQSVKLTVNPGPSPTVRSYSVCQNATVPAGQGLVLPQLTGTVIAVLTTGSPTYVRPYGNNITAYSAWGDANYQSFTFTAPSSGTFTFDIIAASLTGTEPSDTYLSLYRSSFNPSSPATNFLRGDDDSATQGRSKLTHSLTQGTIYILVASSVYSGARGTITLRASQGGFDTGIARWYATAAGGATLATGTVFNPVGVTASGIVNTATPVTKTYYVTNSHSTPCRTATTFTVMGTESPVATSTTITLGNSVSLTATGCEGALSWYQASDNVAVSMPLSPSVTTQYYARCQLTSSSGTCLSNKSQNVTVTVVEPPSFSSAQSGNWDVPTTWSCSCVPDGTLPVRIMESHIVTVPNAYTAQIKGIRFMGTGRVRVEGTGKLRVLN</sequence>
<dbReference type="InterPro" id="IPR050371">
    <property type="entry name" value="Fungal_virulence_M36"/>
</dbReference>
<dbReference type="Gene3D" id="3.10.170.10">
    <property type="match status" value="1"/>
</dbReference>
<dbReference type="GO" id="GO:0008270">
    <property type="term" value="F:zinc ion binding"/>
    <property type="evidence" value="ECO:0007669"/>
    <property type="project" value="InterPro"/>
</dbReference>
<dbReference type="InterPro" id="IPR027268">
    <property type="entry name" value="Peptidase_M4/M1_CTD_sf"/>
</dbReference>
<dbReference type="AlphaFoldDB" id="A0A926XWI5"/>
<dbReference type="GO" id="GO:0004222">
    <property type="term" value="F:metalloendopeptidase activity"/>
    <property type="evidence" value="ECO:0007669"/>
    <property type="project" value="InterPro"/>
</dbReference>